<dbReference type="NCBIfam" id="TIGR04183">
    <property type="entry name" value="Por_Secre_tail"/>
    <property type="match status" value="1"/>
</dbReference>
<evidence type="ECO:0000259" key="2">
    <source>
        <dbReference type="Pfam" id="PF18962"/>
    </source>
</evidence>
<keyword evidence="1" id="KW-0732">Signal</keyword>
<keyword evidence="4" id="KW-1185">Reference proteome</keyword>
<evidence type="ECO:0000313" key="3">
    <source>
        <dbReference type="EMBL" id="TXB61893.1"/>
    </source>
</evidence>
<feature type="domain" description="Secretion system C-terminal sorting" evidence="2">
    <location>
        <begin position="300"/>
        <end position="373"/>
    </location>
</feature>
<evidence type="ECO:0000256" key="1">
    <source>
        <dbReference type="SAM" id="SignalP"/>
    </source>
</evidence>
<proteinExistence type="predicted"/>
<accession>A0A5C6RIE9</accession>
<name>A0A5C6RIE9_9BACT</name>
<gene>
    <name evidence="3" type="ORF">FRY97_16725</name>
</gene>
<evidence type="ECO:0000313" key="4">
    <source>
        <dbReference type="Proteomes" id="UP000321580"/>
    </source>
</evidence>
<dbReference type="RefSeq" id="WP_147168714.1">
    <property type="nucleotide sequence ID" value="NZ_VOOR01000042.1"/>
</dbReference>
<feature type="chain" id="PRO_5022802259" evidence="1">
    <location>
        <begin position="22"/>
        <end position="379"/>
    </location>
</feature>
<comment type="caution">
    <text evidence="3">The sequence shown here is derived from an EMBL/GenBank/DDBJ whole genome shotgun (WGS) entry which is preliminary data.</text>
</comment>
<dbReference type="Proteomes" id="UP000321580">
    <property type="component" value="Unassembled WGS sequence"/>
</dbReference>
<dbReference type="InterPro" id="IPR026444">
    <property type="entry name" value="Secre_tail"/>
</dbReference>
<protein>
    <submittedName>
        <fullName evidence="3">T9SS type A sorting domain-containing protein</fullName>
    </submittedName>
</protein>
<organism evidence="3 4">
    <name type="scientific">Phaeodactylibacter luteus</name>
    <dbReference type="NCBI Taxonomy" id="1564516"/>
    <lineage>
        <taxon>Bacteria</taxon>
        <taxon>Pseudomonadati</taxon>
        <taxon>Bacteroidota</taxon>
        <taxon>Saprospiria</taxon>
        <taxon>Saprospirales</taxon>
        <taxon>Haliscomenobacteraceae</taxon>
        <taxon>Phaeodactylibacter</taxon>
    </lineage>
</organism>
<dbReference type="Pfam" id="PF18962">
    <property type="entry name" value="Por_Secre_tail"/>
    <property type="match status" value="1"/>
</dbReference>
<dbReference type="OrthoDB" id="1491447at2"/>
<sequence>MKHSLLLPIIAGLLALSPLQAQVTITNATFPSIGDTLKTAVDNLPTGILPGSTGGPLSLDFTTLQAPFVRSTPILPPEQVDGYFDFPGATFATSEAGVNTFYRKTASSLTVLGFYGSDPIGLGIEGSFAYSPPLTEFRAPLNYPAANAATTDISYAFAAEDLPAAILDVLPITPDSLRIRLNLQRTDEVDAWGTLTIPGGIYDILRETRTDVQQVRLDARVGFFNWFDVTDIIYELLELPALEPRTSITYRYLSDESVEPIALANTANEGATVAQVTFKANPTVTSLRPEAAAQPGVYAFPNPAIANVRFEFNNLPHGTYTLSLFNILGVREWSETYLIAGNQTEKVNISSLRKGTYFYSLSDSRGKTLATHRLIVVRP</sequence>
<dbReference type="AlphaFoldDB" id="A0A5C6RIE9"/>
<feature type="signal peptide" evidence="1">
    <location>
        <begin position="1"/>
        <end position="21"/>
    </location>
</feature>
<dbReference type="EMBL" id="VOOR01000042">
    <property type="protein sequence ID" value="TXB61893.1"/>
    <property type="molecule type" value="Genomic_DNA"/>
</dbReference>
<reference evidence="3 4" key="1">
    <citation type="submission" date="2019-08" db="EMBL/GenBank/DDBJ databases">
        <title>Genome of Phaeodactylibacter luteus.</title>
        <authorList>
            <person name="Bowman J.P."/>
        </authorList>
    </citation>
    <scope>NUCLEOTIDE SEQUENCE [LARGE SCALE GENOMIC DNA]</scope>
    <source>
        <strain evidence="3 4">KCTC 42180</strain>
    </source>
</reference>